<feature type="compositionally biased region" description="Low complexity" evidence="2">
    <location>
        <begin position="400"/>
        <end position="422"/>
    </location>
</feature>
<organism evidence="3 4">
    <name type="scientific">Collybiopsis luxurians FD-317 M1</name>
    <dbReference type="NCBI Taxonomy" id="944289"/>
    <lineage>
        <taxon>Eukaryota</taxon>
        <taxon>Fungi</taxon>
        <taxon>Dikarya</taxon>
        <taxon>Basidiomycota</taxon>
        <taxon>Agaricomycotina</taxon>
        <taxon>Agaricomycetes</taxon>
        <taxon>Agaricomycetidae</taxon>
        <taxon>Agaricales</taxon>
        <taxon>Marasmiineae</taxon>
        <taxon>Omphalotaceae</taxon>
        <taxon>Collybiopsis</taxon>
        <taxon>Collybiopsis luxurians</taxon>
    </lineage>
</organism>
<feature type="compositionally biased region" description="Polar residues" evidence="2">
    <location>
        <begin position="18"/>
        <end position="42"/>
    </location>
</feature>
<evidence type="ECO:0000313" key="4">
    <source>
        <dbReference type="Proteomes" id="UP000053593"/>
    </source>
</evidence>
<reference evidence="3 4" key="1">
    <citation type="submission" date="2014-04" db="EMBL/GenBank/DDBJ databases">
        <title>Evolutionary Origins and Diversification of the Mycorrhizal Mutualists.</title>
        <authorList>
            <consortium name="DOE Joint Genome Institute"/>
            <consortium name="Mycorrhizal Genomics Consortium"/>
            <person name="Kohler A."/>
            <person name="Kuo A."/>
            <person name="Nagy L.G."/>
            <person name="Floudas D."/>
            <person name="Copeland A."/>
            <person name="Barry K.W."/>
            <person name="Cichocki N."/>
            <person name="Veneault-Fourrey C."/>
            <person name="LaButti K."/>
            <person name="Lindquist E.A."/>
            <person name="Lipzen A."/>
            <person name="Lundell T."/>
            <person name="Morin E."/>
            <person name="Murat C."/>
            <person name="Riley R."/>
            <person name="Ohm R."/>
            <person name="Sun H."/>
            <person name="Tunlid A."/>
            <person name="Henrissat B."/>
            <person name="Grigoriev I.V."/>
            <person name="Hibbett D.S."/>
            <person name="Martin F."/>
        </authorList>
    </citation>
    <scope>NUCLEOTIDE SEQUENCE [LARGE SCALE GENOMIC DNA]</scope>
    <source>
        <strain evidence="3 4">FD-317 M1</strain>
    </source>
</reference>
<protein>
    <submittedName>
        <fullName evidence="3">Uncharacterized protein</fullName>
    </submittedName>
</protein>
<feature type="region of interest" description="Disordered" evidence="2">
    <location>
        <begin position="1"/>
        <end position="65"/>
    </location>
</feature>
<proteinExistence type="predicted"/>
<feature type="region of interest" description="Disordered" evidence="2">
    <location>
        <begin position="328"/>
        <end position="358"/>
    </location>
</feature>
<dbReference type="Proteomes" id="UP000053593">
    <property type="component" value="Unassembled WGS sequence"/>
</dbReference>
<dbReference type="AlphaFoldDB" id="A0A0D0CRW3"/>
<dbReference type="OrthoDB" id="3260408at2759"/>
<feature type="region of interest" description="Disordered" evidence="2">
    <location>
        <begin position="400"/>
        <end position="435"/>
    </location>
</feature>
<accession>A0A0D0CRW3</accession>
<feature type="compositionally biased region" description="Basic residues" evidence="2">
    <location>
        <begin position="50"/>
        <end position="65"/>
    </location>
</feature>
<feature type="coiled-coil region" evidence="1">
    <location>
        <begin position="483"/>
        <end position="517"/>
    </location>
</feature>
<feature type="region of interest" description="Disordered" evidence="2">
    <location>
        <begin position="753"/>
        <end position="782"/>
    </location>
</feature>
<dbReference type="HOGENOM" id="CLU_319846_0_0_1"/>
<sequence>MVVNKKQNLPGAPHMVGSRTNSTQSLPRAKATSNSKPISTAGPSPSSPNKKSKLKKHSKSSKHHKSSSTVDRLIVYLLAAFSVYALWTCPSDTHLSSPLCRSLSQYRTHVLDPYVLPPIQKALSHPSIAPAVAQFKSAERVVTPVVLRTRAAAQPYITRATKAAQVTAATTYEKVVAPVYTKYIHPSLQTYVFPQYTRHVLPYVQLVQSRVIDPYWTPFTLQTHIYVNRALLVIHKIYIAVTPRVQAAYTHVLPHIDRAWQTVKPHVLNAAETSAKVLGLALEKFGEARRQFVDPHVIRIWAKVIELSGSTTASSTFVAASTAPSGTAVSTTAVETTTASSEAEPETTTSSTSSVESVTISTTSTVVAVATESISEAVVPEEPPIPVETIEIVLEETVAPSVTSAESETPTTSSTSSLAAETFQSEPADSEDPVEAEAKVEVAPEDDDLEEFFAELGFDEDEQIEVEEPTTVEEPEPTNLTPEEAAEARRVKTAKKRAELESRLEKWRLDLDGLIKRRTKAFRKELVRVRKGAVRALFPDPEKDNSDLEEALTHIRGEDVAGVLGRFEKESEKLLKGLESYLKKEEKAVNDASTVDFDERMRRWYNVVAKVEERFTERLTELQEKVHWWYLEVRELEVQEYHRATTEVKHFAQKAQGDMGMPMAWLDDVTYQDWQKYHDLMRAHEKFDEQIRFIQNGSHPSPPIDPLVPALDKLQLELQEVQSGFNSRIRSLGLQIHEILAPKPVQETGEVPVAGDESEEEQVSILPLDPSPSAPVERNEGEFDASNVIIRKSKEQVEEAMSNAQEHIHEEL</sequence>
<keyword evidence="4" id="KW-1185">Reference proteome</keyword>
<evidence type="ECO:0000313" key="3">
    <source>
        <dbReference type="EMBL" id="KIK61977.1"/>
    </source>
</evidence>
<keyword evidence="1" id="KW-0175">Coiled coil</keyword>
<gene>
    <name evidence="3" type="ORF">GYMLUDRAFT_84649</name>
</gene>
<evidence type="ECO:0000256" key="2">
    <source>
        <dbReference type="SAM" id="MobiDB-lite"/>
    </source>
</evidence>
<evidence type="ECO:0000256" key="1">
    <source>
        <dbReference type="SAM" id="Coils"/>
    </source>
</evidence>
<name>A0A0D0CRW3_9AGAR</name>
<dbReference type="EMBL" id="KN834769">
    <property type="protein sequence ID" value="KIK61977.1"/>
    <property type="molecule type" value="Genomic_DNA"/>
</dbReference>